<name>A0A2T4ZA00_9BACL</name>
<evidence type="ECO:0000256" key="3">
    <source>
        <dbReference type="ARBA" id="ARBA00022692"/>
    </source>
</evidence>
<feature type="transmembrane region" description="Helical" evidence="6">
    <location>
        <begin position="42"/>
        <end position="63"/>
    </location>
</feature>
<dbReference type="InterPro" id="IPR023845">
    <property type="entry name" value="DUF3817_TM"/>
</dbReference>
<feature type="domain" description="DUF3817" evidence="7">
    <location>
        <begin position="6"/>
        <end position="94"/>
    </location>
</feature>
<sequence>MFNTPLSRFRVVSMLEGISFLLLLGIAMPLKYLADIPSPVTIVGWIHGVLFILYLAAGAHVSWSDRWSIKRMAGALIAALLPFGPFVFDARLKREQQG</sequence>
<evidence type="ECO:0000256" key="4">
    <source>
        <dbReference type="ARBA" id="ARBA00022989"/>
    </source>
</evidence>
<dbReference type="RefSeq" id="WP_107725481.1">
    <property type="nucleotide sequence ID" value="NZ_PZZP01000001.1"/>
</dbReference>
<dbReference type="AlphaFoldDB" id="A0A2T4ZA00"/>
<keyword evidence="9" id="KW-1185">Reference proteome</keyword>
<organism evidence="8 9">
    <name type="scientific">Desmospora activa DSM 45169</name>
    <dbReference type="NCBI Taxonomy" id="1121389"/>
    <lineage>
        <taxon>Bacteria</taxon>
        <taxon>Bacillati</taxon>
        <taxon>Bacillota</taxon>
        <taxon>Bacilli</taxon>
        <taxon>Bacillales</taxon>
        <taxon>Thermoactinomycetaceae</taxon>
        <taxon>Desmospora</taxon>
    </lineage>
</organism>
<evidence type="ECO:0000256" key="1">
    <source>
        <dbReference type="ARBA" id="ARBA00004651"/>
    </source>
</evidence>
<evidence type="ECO:0000256" key="6">
    <source>
        <dbReference type="SAM" id="Phobius"/>
    </source>
</evidence>
<evidence type="ECO:0000256" key="2">
    <source>
        <dbReference type="ARBA" id="ARBA00022475"/>
    </source>
</evidence>
<evidence type="ECO:0000256" key="5">
    <source>
        <dbReference type="ARBA" id="ARBA00023136"/>
    </source>
</evidence>
<accession>A0A2T4ZA00</accession>
<evidence type="ECO:0000313" key="9">
    <source>
        <dbReference type="Proteomes" id="UP000241639"/>
    </source>
</evidence>
<keyword evidence="2" id="KW-1003">Cell membrane</keyword>
<feature type="transmembrane region" description="Helical" evidence="6">
    <location>
        <begin position="12"/>
        <end position="30"/>
    </location>
</feature>
<dbReference type="PANTHER" id="PTHR40077">
    <property type="entry name" value="MEMBRANE PROTEIN-RELATED"/>
    <property type="match status" value="1"/>
</dbReference>
<proteinExistence type="predicted"/>
<keyword evidence="4 6" id="KW-1133">Transmembrane helix</keyword>
<evidence type="ECO:0000313" key="8">
    <source>
        <dbReference type="EMBL" id="PTM58718.1"/>
    </source>
</evidence>
<keyword evidence="5 6" id="KW-0472">Membrane</keyword>
<gene>
    <name evidence="8" type="ORF">C8J48_1306</name>
</gene>
<evidence type="ECO:0000259" key="7">
    <source>
        <dbReference type="Pfam" id="PF12823"/>
    </source>
</evidence>
<comment type="caution">
    <text evidence="8">The sequence shown here is derived from an EMBL/GenBank/DDBJ whole genome shotgun (WGS) entry which is preliminary data.</text>
</comment>
<dbReference type="EMBL" id="PZZP01000001">
    <property type="protein sequence ID" value="PTM58718.1"/>
    <property type="molecule type" value="Genomic_DNA"/>
</dbReference>
<reference evidence="8 9" key="1">
    <citation type="submission" date="2018-04" db="EMBL/GenBank/DDBJ databases">
        <title>Genomic Encyclopedia of Archaeal and Bacterial Type Strains, Phase II (KMG-II): from individual species to whole genera.</title>
        <authorList>
            <person name="Goeker M."/>
        </authorList>
    </citation>
    <scope>NUCLEOTIDE SEQUENCE [LARGE SCALE GENOMIC DNA]</scope>
    <source>
        <strain evidence="8 9">DSM 45169</strain>
    </source>
</reference>
<dbReference type="Pfam" id="PF12823">
    <property type="entry name" value="DUF3817"/>
    <property type="match status" value="1"/>
</dbReference>
<dbReference type="PANTHER" id="PTHR40077:SF1">
    <property type="entry name" value="MEMBRANE PROTEIN"/>
    <property type="match status" value="1"/>
</dbReference>
<keyword evidence="3 6" id="KW-0812">Transmembrane</keyword>
<dbReference type="GO" id="GO:0005886">
    <property type="term" value="C:plasma membrane"/>
    <property type="evidence" value="ECO:0007669"/>
    <property type="project" value="UniProtKB-SubCell"/>
</dbReference>
<dbReference type="OrthoDB" id="1121311at2"/>
<dbReference type="NCBIfam" id="TIGR03954">
    <property type="entry name" value="integ_memb_HG"/>
    <property type="match status" value="1"/>
</dbReference>
<comment type="subcellular location">
    <subcellularLocation>
        <location evidence="1">Cell membrane</location>
        <topology evidence="1">Multi-pass membrane protein</topology>
    </subcellularLocation>
</comment>
<protein>
    <submittedName>
        <fullName evidence="8">Integral membrane protein</fullName>
    </submittedName>
</protein>
<dbReference type="Proteomes" id="UP000241639">
    <property type="component" value="Unassembled WGS sequence"/>
</dbReference>